<keyword evidence="7" id="KW-1185">Reference proteome</keyword>
<evidence type="ECO:0000256" key="1">
    <source>
        <dbReference type="ARBA" id="ARBA00005417"/>
    </source>
</evidence>
<dbReference type="InterPro" id="IPR003593">
    <property type="entry name" value="AAA+_ATPase"/>
</dbReference>
<keyword evidence="4 6" id="KW-0067">ATP-binding</keyword>
<dbReference type="InterPro" id="IPR017871">
    <property type="entry name" value="ABC_transporter-like_CS"/>
</dbReference>
<proteinExistence type="inferred from homology"/>
<dbReference type="PROSITE" id="PS00211">
    <property type="entry name" value="ABC_TRANSPORTER_1"/>
    <property type="match status" value="2"/>
</dbReference>
<feature type="domain" description="ABC transporter" evidence="5">
    <location>
        <begin position="281"/>
        <end position="521"/>
    </location>
</feature>
<dbReference type="OrthoDB" id="4008250at2"/>
<dbReference type="CDD" id="cd03257">
    <property type="entry name" value="ABC_NikE_OppD_transporters"/>
    <property type="match status" value="2"/>
</dbReference>
<accession>A0A387BAM3</accession>
<organism evidence="6 7">
    <name type="scientific">Protaetiibacter intestinalis</name>
    <dbReference type="NCBI Taxonomy" id="2419774"/>
    <lineage>
        <taxon>Bacteria</taxon>
        <taxon>Bacillati</taxon>
        <taxon>Actinomycetota</taxon>
        <taxon>Actinomycetes</taxon>
        <taxon>Micrococcales</taxon>
        <taxon>Microbacteriaceae</taxon>
        <taxon>Protaetiibacter</taxon>
    </lineage>
</organism>
<dbReference type="InterPro" id="IPR003439">
    <property type="entry name" value="ABC_transporter-like_ATP-bd"/>
</dbReference>
<protein>
    <submittedName>
        <fullName evidence="6">ABC transporter ATP-binding protein</fullName>
    </submittedName>
</protein>
<evidence type="ECO:0000313" key="6">
    <source>
        <dbReference type="EMBL" id="AYF98186.1"/>
    </source>
</evidence>
<dbReference type="NCBIfam" id="NF008453">
    <property type="entry name" value="PRK11308.1"/>
    <property type="match status" value="2"/>
</dbReference>
<dbReference type="PANTHER" id="PTHR43776:SF7">
    <property type="entry name" value="D,D-DIPEPTIDE TRANSPORT ATP-BINDING PROTEIN DDPF-RELATED"/>
    <property type="match status" value="1"/>
</dbReference>
<evidence type="ECO:0000259" key="5">
    <source>
        <dbReference type="PROSITE" id="PS50893"/>
    </source>
</evidence>
<dbReference type="InterPro" id="IPR013563">
    <property type="entry name" value="Oligopep_ABC_C"/>
</dbReference>
<dbReference type="GO" id="GO:0015833">
    <property type="term" value="P:peptide transport"/>
    <property type="evidence" value="ECO:0007669"/>
    <property type="project" value="InterPro"/>
</dbReference>
<dbReference type="Pfam" id="PF08352">
    <property type="entry name" value="oligo_HPY"/>
    <property type="match status" value="1"/>
</dbReference>
<evidence type="ECO:0000256" key="3">
    <source>
        <dbReference type="ARBA" id="ARBA00022741"/>
    </source>
</evidence>
<evidence type="ECO:0000256" key="4">
    <source>
        <dbReference type="ARBA" id="ARBA00022840"/>
    </source>
</evidence>
<dbReference type="RefSeq" id="WP_120762533.1">
    <property type="nucleotide sequence ID" value="NZ_CP032630.1"/>
</dbReference>
<dbReference type="GO" id="GO:0055085">
    <property type="term" value="P:transmembrane transport"/>
    <property type="evidence" value="ECO:0007669"/>
    <property type="project" value="UniProtKB-ARBA"/>
</dbReference>
<dbReference type="Pfam" id="PF00005">
    <property type="entry name" value="ABC_tran"/>
    <property type="match status" value="2"/>
</dbReference>
<dbReference type="InterPro" id="IPR027417">
    <property type="entry name" value="P-loop_NTPase"/>
</dbReference>
<dbReference type="GO" id="GO:0005524">
    <property type="term" value="F:ATP binding"/>
    <property type="evidence" value="ECO:0007669"/>
    <property type="project" value="UniProtKB-KW"/>
</dbReference>
<keyword evidence="2" id="KW-0813">Transport</keyword>
<evidence type="ECO:0000313" key="7">
    <source>
        <dbReference type="Proteomes" id="UP000278886"/>
    </source>
</evidence>
<evidence type="ECO:0000256" key="2">
    <source>
        <dbReference type="ARBA" id="ARBA00022448"/>
    </source>
</evidence>
<dbReference type="SUPFAM" id="SSF52540">
    <property type="entry name" value="P-loop containing nucleoside triphosphate hydrolases"/>
    <property type="match status" value="2"/>
</dbReference>
<dbReference type="Proteomes" id="UP000278886">
    <property type="component" value="Chromosome"/>
</dbReference>
<feature type="domain" description="ABC transporter" evidence="5">
    <location>
        <begin position="4"/>
        <end position="256"/>
    </location>
</feature>
<reference evidence="7" key="1">
    <citation type="submission" date="2018-09" db="EMBL/GenBank/DDBJ databases">
        <title>Genome sequencing of strain 2DFWR-13.</title>
        <authorList>
            <person name="Heo J."/>
            <person name="Kim S.-J."/>
            <person name="Kwon S.-W."/>
        </authorList>
    </citation>
    <scope>NUCLEOTIDE SEQUENCE [LARGE SCALE GENOMIC DNA]</scope>
    <source>
        <strain evidence="7">2DFWR-13</strain>
    </source>
</reference>
<dbReference type="SMART" id="SM00382">
    <property type="entry name" value="AAA"/>
    <property type="match status" value="2"/>
</dbReference>
<sequence length="535" mass="57970">MSAIELDHVTIGYRRTPRADVEAVVHGVSLALEPAKTLALVGQSGSGKSTIAHAVAGLLPAVGSITAGSIRVDGHDVTRFGRRDWRPLRGRTIGFVPQDPLSSLDPLQRIGRQLGSVLRLHRDLPPGEVQREVVSLLDRVGIREPEKKVRAYPHELSGGQLQRVLIAGAVAGTPRVLIADEPTSALDVTVQRRILDLLGELQDELGLSILFITHDLALAFERSDDVAVLNHGRLREHGPAVAVLGNPRDPYTVRLLADAPSLSPDRYLDRTRPAVRPEPIVEVAGLTKRFDRNETLALDAVSLQLRGGSVHALVGESGSGKTTLARIVAGLTGFDAGTVTVDGVALPTEPRATNPFARRLQLVYQNPLAAVDPRYPIERIIEEPLRIHGIGDRAARQTAVREILDRVALPASVLGRRAREVSGGQRQRVAVARALVLAPDVLVLDEPTSALDVTVQAQIIELLLSLQAEQGLSYLFISHDLSLVRQIADEVTVLQHGRVVEHGNARTVFDHPRDPYTADLVDSIPGRERHELLLA</sequence>
<dbReference type="GO" id="GO:0016887">
    <property type="term" value="F:ATP hydrolysis activity"/>
    <property type="evidence" value="ECO:0007669"/>
    <property type="project" value="InterPro"/>
</dbReference>
<dbReference type="PROSITE" id="PS50893">
    <property type="entry name" value="ABC_TRANSPORTER_2"/>
    <property type="match status" value="2"/>
</dbReference>
<dbReference type="PANTHER" id="PTHR43776">
    <property type="entry name" value="TRANSPORT ATP-BINDING PROTEIN"/>
    <property type="match status" value="1"/>
</dbReference>
<comment type="similarity">
    <text evidence="1">Belongs to the ABC transporter superfamily.</text>
</comment>
<dbReference type="KEGG" id="lyd:D7I47_07920"/>
<dbReference type="EMBL" id="CP032630">
    <property type="protein sequence ID" value="AYF98186.1"/>
    <property type="molecule type" value="Genomic_DNA"/>
</dbReference>
<dbReference type="Gene3D" id="3.40.50.300">
    <property type="entry name" value="P-loop containing nucleotide triphosphate hydrolases"/>
    <property type="match status" value="2"/>
</dbReference>
<dbReference type="AlphaFoldDB" id="A0A387BAM3"/>
<gene>
    <name evidence="6" type="ORF">D7I47_07920</name>
</gene>
<keyword evidence="3" id="KW-0547">Nucleotide-binding</keyword>
<dbReference type="InterPro" id="IPR050319">
    <property type="entry name" value="ABC_transp_ATP-bind"/>
</dbReference>
<name>A0A387BAM3_9MICO</name>